<dbReference type="Gene3D" id="1.25.40.10">
    <property type="entry name" value="Tetratricopeptide repeat domain"/>
    <property type="match status" value="1"/>
</dbReference>
<dbReference type="InterPro" id="IPR011990">
    <property type="entry name" value="TPR-like_helical_dom_sf"/>
</dbReference>
<reference evidence="1" key="1">
    <citation type="submission" date="2018-06" db="EMBL/GenBank/DDBJ databases">
        <authorList>
            <person name="Zhirakovskaya E."/>
        </authorList>
    </citation>
    <scope>NUCLEOTIDE SEQUENCE</scope>
</reference>
<organism evidence="1">
    <name type="scientific">hydrothermal vent metagenome</name>
    <dbReference type="NCBI Taxonomy" id="652676"/>
    <lineage>
        <taxon>unclassified sequences</taxon>
        <taxon>metagenomes</taxon>
        <taxon>ecological metagenomes</taxon>
    </lineage>
</organism>
<dbReference type="EMBL" id="UOFF01000462">
    <property type="protein sequence ID" value="VAW57805.1"/>
    <property type="molecule type" value="Genomic_DNA"/>
</dbReference>
<dbReference type="AlphaFoldDB" id="A0A3B0WP97"/>
<evidence type="ECO:0000313" key="1">
    <source>
        <dbReference type="EMBL" id="VAW57805.1"/>
    </source>
</evidence>
<dbReference type="InterPro" id="IPR036680">
    <property type="entry name" value="SPOR-like_sf"/>
</dbReference>
<accession>A0A3B0WP97</accession>
<sequence length="393" mass="45200">MDMCDIFHHVLILKTQLKRSVFLTLAVFLTLLNIHQAQAADEEIDLTGQYVIVVASSEEAFTKKHLGNAYGSKKHRYYTVKLSSDNGEINELKYGFFKTMEAAKKEQKKLRIFFKNTYIEETKQAERDNSHLTEVKPAASVSFVEHLVLSTTYDAASAFIDVAGNVIAEDEKDDGHIIEIHAKKEDGKPTHYFVLNLKTTNDLSDFEKIIEHPEIIDNAFYLSELQIDGKTWYQYRLGFFLTQEAAKDKKANLAKTFPLSRIIRISAKEKQSATDKVRTFFADDPTGGVKKQLPKLNPISENKLEILFKRGSKALSSKRYETSIKYFRQLLRYPEHEYSMDSQEFLGFAYELSHQINDARKEYSRYLSLYPESNGATRVRQRMASLLTARIDP</sequence>
<protein>
    <submittedName>
        <fullName evidence="1">Uncharacterized protein</fullName>
    </submittedName>
</protein>
<proteinExistence type="predicted"/>
<dbReference type="GO" id="GO:0042834">
    <property type="term" value="F:peptidoglycan binding"/>
    <property type="evidence" value="ECO:0007669"/>
    <property type="project" value="InterPro"/>
</dbReference>
<gene>
    <name evidence="1" type="ORF">MNBD_GAMMA07-253</name>
</gene>
<dbReference type="SUPFAM" id="SSF48452">
    <property type="entry name" value="TPR-like"/>
    <property type="match status" value="1"/>
</dbReference>
<feature type="non-terminal residue" evidence="1">
    <location>
        <position position="393"/>
    </location>
</feature>
<dbReference type="Gene3D" id="3.30.70.1070">
    <property type="entry name" value="Sporulation related repeat"/>
    <property type="match status" value="1"/>
</dbReference>
<name>A0A3B0WP97_9ZZZZ</name>